<protein>
    <recommendedName>
        <fullName evidence="9">Amino acid permease</fullName>
    </recommendedName>
</protein>
<evidence type="ECO:0000256" key="5">
    <source>
        <dbReference type="ARBA" id="ARBA00023136"/>
    </source>
</evidence>
<evidence type="ECO:0000256" key="1">
    <source>
        <dbReference type="ARBA" id="ARBA00004141"/>
    </source>
</evidence>
<evidence type="ECO:0008006" key="9">
    <source>
        <dbReference type="Google" id="ProtNLM"/>
    </source>
</evidence>
<proteinExistence type="predicted"/>
<dbReference type="AlphaFoldDB" id="A0AB34KR79"/>
<dbReference type="GeneID" id="96006096"/>
<feature type="transmembrane region" description="Helical" evidence="6">
    <location>
        <begin position="167"/>
        <end position="193"/>
    </location>
</feature>
<dbReference type="PANTHER" id="PTHR45649">
    <property type="entry name" value="AMINO-ACID PERMEASE BAT1"/>
    <property type="match status" value="1"/>
</dbReference>
<dbReference type="InterPro" id="IPR002293">
    <property type="entry name" value="AA/rel_permease1"/>
</dbReference>
<feature type="transmembrane region" description="Helical" evidence="6">
    <location>
        <begin position="357"/>
        <end position="385"/>
    </location>
</feature>
<keyword evidence="2" id="KW-0813">Transport</keyword>
<dbReference type="Gene3D" id="1.20.1740.10">
    <property type="entry name" value="Amino acid/polyamine transporter I"/>
    <property type="match status" value="1"/>
</dbReference>
<evidence type="ECO:0000256" key="3">
    <source>
        <dbReference type="ARBA" id="ARBA00022692"/>
    </source>
</evidence>
<gene>
    <name evidence="7" type="ORF">WHR41_04652</name>
</gene>
<feature type="transmembrane region" description="Helical" evidence="6">
    <location>
        <begin position="529"/>
        <end position="549"/>
    </location>
</feature>
<keyword evidence="5 6" id="KW-0472">Membrane</keyword>
<comment type="subcellular location">
    <subcellularLocation>
        <location evidence="1">Membrane</location>
        <topology evidence="1">Multi-pass membrane protein</topology>
    </subcellularLocation>
</comment>
<feature type="transmembrane region" description="Helical" evidence="6">
    <location>
        <begin position="213"/>
        <end position="234"/>
    </location>
</feature>
<evidence type="ECO:0000256" key="2">
    <source>
        <dbReference type="ARBA" id="ARBA00022448"/>
    </source>
</evidence>
<feature type="transmembrane region" description="Helical" evidence="6">
    <location>
        <begin position="91"/>
        <end position="114"/>
    </location>
</feature>
<organism evidence="7 8">
    <name type="scientific">Cladosporium halotolerans</name>
    <dbReference type="NCBI Taxonomy" id="1052096"/>
    <lineage>
        <taxon>Eukaryota</taxon>
        <taxon>Fungi</taxon>
        <taxon>Dikarya</taxon>
        <taxon>Ascomycota</taxon>
        <taxon>Pezizomycotina</taxon>
        <taxon>Dothideomycetes</taxon>
        <taxon>Dothideomycetidae</taxon>
        <taxon>Cladosporiales</taxon>
        <taxon>Cladosporiaceae</taxon>
        <taxon>Cladosporium</taxon>
    </lineage>
</organism>
<sequence>MPNSHHFNASFVNETESAIPLLSLPLETDSANVSADSAIEKSDGAAVTVGKLQSHPKHLKNPYRESEIAYEDEEVAANQGRLRRLFSFVQLLAFALTFMSSWEVIAMNMGASLYNGGSRALVWGCLLVVVGSLAQALSMAELGSILPIAGAQYHWTDMLAPEKSRRVITWFQGWVTWFAWVSALGGSSSSLAFSLQGIIAENMPGYADAQQTWHLAPIMIAILVTTGLINSYAFRIVPWLELASGVCHVLLFFIFVGVFAGLGSGNTADVVFTDSTSYSGWGKFVAFNIGMLVPAWGFIGFDGVNHMSEEVRRARHAVPRAMVYTILINGTLAFIMALVIMFQMGDVTPYLESGYPIIPIFMAIAGTHAANALVFGLLIITYCVVAASLASVGRITWAWARDGALPKYFAKVDPKHKVPVRALWLPILIVSLLSLLNIGSTAATAFSAFTSLSSLGLYSSYIIAISCLLHARLTGLLGDTSTARVHYGEWRLPKSFAVPISIYALVWTIYITIYLPFPTSYGVDGTNMNYALPIYAFLLLCAGVGWFAWGRKKWPGLNASAIALVSKES</sequence>
<feature type="transmembrane region" description="Helical" evidence="6">
    <location>
        <begin position="284"/>
        <end position="301"/>
    </location>
</feature>
<dbReference type="RefSeq" id="XP_069229757.1">
    <property type="nucleotide sequence ID" value="XM_069373258.1"/>
</dbReference>
<evidence type="ECO:0000313" key="7">
    <source>
        <dbReference type="EMBL" id="KAL1586652.1"/>
    </source>
</evidence>
<feature type="transmembrane region" description="Helical" evidence="6">
    <location>
        <begin position="423"/>
        <end position="449"/>
    </location>
</feature>
<name>A0AB34KR79_9PEZI</name>
<feature type="transmembrane region" description="Helical" evidence="6">
    <location>
        <begin position="322"/>
        <end position="345"/>
    </location>
</feature>
<keyword evidence="3 6" id="KW-0812">Transmembrane</keyword>
<dbReference type="Proteomes" id="UP000803884">
    <property type="component" value="Unassembled WGS sequence"/>
</dbReference>
<feature type="transmembrane region" description="Helical" evidence="6">
    <location>
        <begin position="455"/>
        <end position="475"/>
    </location>
</feature>
<accession>A0AB34KR79</accession>
<evidence type="ECO:0000313" key="8">
    <source>
        <dbReference type="Proteomes" id="UP000803884"/>
    </source>
</evidence>
<feature type="transmembrane region" description="Helical" evidence="6">
    <location>
        <begin position="246"/>
        <end position="264"/>
    </location>
</feature>
<feature type="transmembrane region" description="Helical" evidence="6">
    <location>
        <begin position="496"/>
        <end position="517"/>
    </location>
</feature>
<dbReference type="PANTHER" id="PTHR45649:SF5">
    <property type="entry name" value="GABA TRANSPORTER (EUROFUNG)-RELATED"/>
    <property type="match status" value="1"/>
</dbReference>
<evidence type="ECO:0000256" key="6">
    <source>
        <dbReference type="SAM" id="Phobius"/>
    </source>
</evidence>
<evidence type="ECO:0000256" key="4">
    <source>
        <dbReference type="ARBA" id="ARBA00022989"/>
    </source>
</evidence>
<dbReference type="GO" id="GO:0016020">
    <property type="term" value="C:membrane"/>
    <property type="evidence" value="ECO:0007669"/>
    <property type="project" value="UniProtKB-SubCell"/>
</dbReference>
<reference evidence="7 8" key="1">
    <citation type="journal article" date="2020" name="Microbiol. Resour. Announc.">
        <title>Draft Genome Sequence of a Cladosporium Species Isolated from the Mesophotic Ascidian Didemnum maculosum.</title>
        <authorList>
            <person name="Gioti A."/>
            <person name="Siaperas R."/>
            <person name="Nikolaivits E."/>
            <person name="Le Goff G."/>
            <person name="Ouazzani J."/>
            <person name="Kotoulas G."/>
            <person name="Topakas E."/>
        </authorList>
    </citation>
    <scope>NUCLEOTIDE SEQUENCE [LARGE SCALE GENOMIC DNA]</scope>
    <source>
        <strain evidence="7 8">TM138-S3</strain>
    </source>
</reference>
<keyword evidence="8" id="KW-1185">Reference proteome</keyword>
<dbReference type="PIRSF" id="PIRSF006060">
    <property type="entry name" value="AA_transporter"/>
    <property type="match status" value="1"/>
</dbReference>
<keyword evidence="4 6" id="KW-1133">Transmembrane helix</keyword>
<dbReference type="GO" id="GO:0022857">
    <property type="term" value="F:transmembrane transporter activity"/>
    <property type="evidence" value="ECO:0007669"/>
    <property type="project" value="InterPro"/>
</dbReference>
<feature type="transmembrane region" description="Helical" evidence="6">
    <location>
        <begin position="120"/>
        <end position="146"/>
    </location>
</feature>
<comment type="caution">
    <text evidence="7">The sequence shown here is derived from an EMBL/GenBank/DDBJ whole genome shotgun (WGS) entry which is preliminary data.</text>
</comment>
<dbReference type="Pfam" id="PF13520">
    <property type="entry name" value="AA_permease_2"/>
    <property type="match status" value="1"/>
</dbReference>
<dbReference type="EMBL" id="JAAQHG020000013">
    <property type="protein sequence ID" value="KAL1586652.1"/>
    <property type="molecule type" value="Genomic_DNA"/>
</dbReference>